<evidence type="ECO:0000256" key="3">
    <source>
        <dbReference type="SAM" id="Coils"/>
    </source>
</evidence>
<feature type="transmembrane region" description="Helical" evidence="4">
    <location>
        <begin position="144"/>
        <end position="166"/>
    </location>
</feature>
<evidence type="ECO:0000256" key="2">
    <source>
        <dbReference type="ARBA" id="ARBA00012528"/>
    </source>
</evidence>
<feature type="domain" description="GGDEF" evidence="5">
    <location>
        <begin position="291"/>
        <end position="421"/>
    </location>
</feature>
<dbReference type="EC" id="2.7.7.65" evidence="2"/>
<dbReference type="OrthoDB" id="9812260at2"/>
<keyword evidence="8" id="KW-1185">Reference proteome</keyword>
<evidence type="ECO:0000313" key="6">
    <source>
        <dbReference type="EMBL" id="SBT16122.1"/>
    </source>
</evidence>
<evidence type="ECO:0000313" key="7">
    <source>
        <dbReference type="EMBL" id="SBT21170.1"/>
    </source>
</evidence>
<dbReference type="GO" id="GO:0052621">
    <property type="term" value="F:diguanylate cyclase activity"/>
    <property type="evidence" value="ECO:0007669"/>
    <property type="project" value="UniProtKB-EC"/>
</dbReference>
<dbReference type="NCBIfam" id="TIGR00254">
    <property type="entry name" value="GGDEF"/>
    <property type="match status" value="1"/>
</dbReference>
<evidence type="ECO:0000259" key="5">
    <source>
        <dbReference type="PROSITE" id="PS50887"/>
    </source>
</evidence>
<keyword evidence="4" id="KW-0472">Membrane</keyword>
<dbReference type="InterPro" id="IPR050469">
    <property type="entry name" value="Diguanylate_Cyclase"/>
</dbReference>
<proteinExistence type="predicted"/>
<dbReference type="Pfam" id="PF00990">
    <property type="entry name" value="GGDEF"/>
    <property type="match status" value="1"/>
</dbReference>
<evidence type="ECO:0000256" key="1">
    <source>
        <dbReference type="ARBA" id="ARBA00001946"/>
    </source>
</evidence>
<dbReference type="InterPro" id="IPR000160">
    <property type="entry name" value="GGDEF_dom"/>
</dbReference>
<dbReference type="CDD" id="cd01949">
    <property type="entry name" value="GGDEF"/>
    <property type="match status" value="1"/>
</dbReference>
<sequence length="461" mass="51742">MLPQRSAVQFILTKVLACYLAVTGFVLCVFITWSYQQYQENRQHVVQQLRSSVETVIEQTPDNNDQLLASLTLGTQFFSRDFASVESFALLDEDGSIVFSWPNQAQLDATDSSLFQLLAIQNSSFTLALAFPKWPLYQVVINNLPTAMGILLLQFVLLLAVLAVVIKRGVRSGFEGFMRELSLVCLERPTPLQAHSFLGQFGEYRQILDGINRVILSLAKSREEFSNINKSLESHIKAKTAALEERNQELVDLNQQLSVIANTDALTQVYNRTRFDVLFLEYVMLARRRVTPLSLLLVDLDDFKKVNDRFGHQIGDLVLKHAAQVIQKEVGEEGVVARWGGEEFAVLLPYFDLLSAERKAESLRAVLAEAHFEEQSIQVTTSIGVAQLSSIETGPELLKRADDALYDAKGSGRNRVIIAYVEENHAQLDSDSLMEGEFIEVFDVEPVPIQDEPKASQKHSS</sequence>
<gene>
    <name evidence="6" type="primary">ydaM_1</name>
    <name evidence="7" type="synonym">ydaM_6</name>
    <name evidence="6" type="ORF">MGA5115_00196</name>
    <name evidence="7" type="ORF">MGA5116_01757</name>
</gene>
<evidence type="ECO:0000313" key="9">
    <source>
        <dbReference type="Proteomes" id="UP000092871"/>
    </source>
</evidence>
<keyword evidence="6" id="KW-0808">Transferase</keyword>
<dbReference type="Proteomes" id="UP000092840">
    <property type="component" value="Unassembled WGS sequence"/>
</dbReference>
<dbReference type="GO" id="GO:0043709">
    <property type="term" value="P:cell adhesion involved in single-species biofilm formation"/>
    <property type="evidence" value="ECO:0007669"/>
    <property type="project" value="TreeGrafter"/>
</dbReference>
<dbReference type="InterPro" id="IPR029787">
    <property type="entry name" value="Nucleotide_cyclase"/>
</dbReference>
<evidence type="ECO:0000313" key="8">
    <source>
        <dbReference type="Proteomes" id="UP000092840"/>
    </source>
</evidence>
<keyword evidence="4" id="KW-1133">Transmembrane helix</keyword>
<reference evidence="6 9" key="1">
    <citation type="submission" date="2016-06" db="EMBL/GenBank/DDBJ databases">
        <authorList>
            <person name="Kjaerup R.B."/>
            <person name="Dalgaard T.S."/>
            <person name="Juul-Madsen H.R."/>
        </authorList>
    </citation>
    <scope>NUCLEOTIDE SEQUENCE [LARGE SCALE GENOMIC DNA]</scope>
    <source>
        <strain evidence="6 9">CECT 5115</strain>
    </source>
</reference>
<keyword evidence="6" id="KW-0548">Nucleotidyltransferase</keyword>
<keyword evidence="4" id="KW-0812">Transmembrane</keyword>
<comment type="cofactor">
    <cofactor evidence="1">
        <name>Mg(2+)</name>
        <dbReference type="ChEBI" id="CHEBI:18420"/>
    </cofactor>
</comment>
<dbReference type="PROSITE" id="PS50887">
    <property type="entry name" value="GGDEF"/>
    <property type="match status" value="1"/>
</dbReference>
<evidence type="ECO:0000256" key="4">
    <source>
        <dbReference type="SAM" id="Phobius"/>
    </source>
</evidence>
<dbReference type="InterPro" id="IPR043128">
    <property type="entry name" value="Rev_trsase/Diguanyl_cyclase"/>
</dbReference>
<dbReference type="RefSeq" id="WP_067030486.1">
    <property type="nucleotide sequence ID" value="NZ_FLRA01000002.1"/>
</dbReference>
<feature type="transmembrane region" description="Helical" evidence="4">
    <location>
        <begin position="12"/>
        <end position="35"/>
    </location>
</feature>
<reference evidence="7 8" key="2">
    <citation type="submission" date="2016-06" db="EMBL/GenBank/DDBJ databases">
        <authorList>
            <person name="Rodrigo-Torres L."/>
            <person name="Arahal D.R."/>
        </authorList>
    </citation>
    <scope>NUCLEOTIDE SEQUENCE [LARGE SCALE GENOMIC DNA]</scope>
    <source>
        <strain evidence="7 8">CECT 5116</strain>
    </source>
</reference>
<dbReference type="EMBL" id="FLRA01000002">
    <property type="protein sequence ID" value="SBT16122.1"/>
    <property type="molecule type" value="Genomic_DNA"/>
</dbReference>
<accession>A0A1C3JLN9</accession>
<keyword evidence="3" id="KW-0175">Coiled coil</keyword>
<name>A0A1C3JLN9_9GAMM</name>
<dbReference type="GO" id="GO:1902201">
    <property type="term" value="P:negative regulation of bacterial-type flagellum-dependent cell motility"/>
    <property type="evidence" value="ECO:0007669"/>
    <property type="project" value="TreeGrafter"/>
</dbReference>
<dbReference type="SMART" id="SM00267">
    <property type="entry name" value="GGDEF"/>
    <property type="match status" value="1"/>
</dbReference>
<dbReference type="GO" id="GO:0005886">
    <property type="term" value="C:plasma membrane"/>
    <property type="evidence" value="ECO:0007669"/>
    <property type="project" value="TreeGrafter"/>
</dbReference>
<dbReference type="Proteomes" id="UP000092871">
    <property type="component" value="Unassembled WGS sequence"/>
</dbReference>
<protein>
    <recommendedName>
        <fullName evidence="2">diguanylate cyclase</fullName>
        <ecNumber evidence="2">2.7.7.65</ecNumber>
    </recommendedName>
</protein>
<feature type="coiled-coil region" evidence="3">
    <location>
        <begin position="236"/>
        <end position="263"/>
    </location>
</feature>
<dbReference type="PANTHER" id="PTHR45138">
    <property type="entry name" value="REGULATORY COMPONENTS OF SENSORY TRANSDUCTION SYSTEM"/>
    <property type="match status" value="1"/>
</dbReference>
<dbReference type="SUPFAM" id="SSF55073">
    <property type="entry name" value="Nucleotide cyclase"/>
    <property type="match status" value="1"/>
</dbReference>
<dbReference type="Gene3D" id="3.30.70.270">
    <property type="match status" value="1"/>
</dbReference>
<dbReference type="PANTHER" id="PTHR45138:SF26">
    <property type="entry name" value="DIGUANYLATE CYCLASE"/>
    <property type="match status" value="1"/>
</dbReference>
<dbReference type="EMBL" id="FLRB01000012">
    <property type="protein sequence ID" value="SBT21170.1"/>
    <property type="molecule type" value="Genomic_DNA"/>
</dbReference>
<dbReference type="AlphaFoldDB" id="A0A1C3JLN9"/>
<organism evidence="6 9">
    <name type="scientific">Marinomonas gallaica</name>
    <dbReference type="NCBI Taxonomy" id="1806667"/>
    <lineage>
        <taxon>Bacteria</taxon>
        <taxon>Pseudomonadati</taxon>
        <taxon>Pseudomonadota</taxon>
        <taxon>Gammaproteobacteria</taxon>
        <taxon>Oceanospirillales</taxon>
        <taxon>Oceanospirillaceae</taxon>
        <taxon>Marinomonas</taxon>
    </lineage>
</organism>
<dbReference type="FunFam" id="3.30.70.270:FF:000001">
    <property type="entry name" value="Diguanylate cyclase domain protein"/>
    <property type="match status" value="1"/>
</dbReference>